<feature type="transmembrane region" description="Helical" evidence="6">
    <location>
        <begin position="189"/>
        <end position="208"/>
    </location>
</feature>
<dbReference type="GO" id="GO:0007165">
    <property type="term" value="P:signal transduction"/>
    <property type="evidence" value="ECO:0007669"/>
    <property type="project" value="UniProtKB-KW"/>
</dbReference>
<proteinExistence type="inferred from homology"/>
<dbReference type="PRINTS" id="PR00260">
    <property type="entry name" value="CHEMTRNSDUCR"/>
</dbReference>
<keyword evidence="6" id="KW-0472">Membrane</keyword>
<dbReference type="SMART" id="SM00283">
    <property type="entry name" value="MA"/>
    <property type="match status" value="1"/>
</dbReference>
<dbReference type="CDD" id="cd19411">
    <property type="entry name" value="MCP2201-like_sensor"/>
    <property type="match status" value="1"/>
</dbReference>
<evidence type="ECO:0000256" key="6">
    <source>
        <dbReference type="SAM" id="Phobius"/>
    </source>
</evidence>
<dbReference type="SMART" id="SM00304">
    <property type="entry name" value="HAMP"/>
    <property type="match status" value="1"/>
</dbReference>
<evidence type="ECO:0000256" key="1">
    <source>
        <dbReference type="ARBA" id="ARBA00022481"/>
    </source>
</evidence>
<dbReference type="FunFam" id="1.10.287.950:FF:000002">
    <property type="entry name" value="Methyl-accepting chemotaxis protein"/>
    <property type="match status" value="1"/>
</dbReference>
<reference evidence="9 10" key="1">
    <citation type="submission" date="2016-03" db="EMBL/GenBank/DDBJ databases">
        <title>Genome sequence of Variovorax paradoxus KB5.</title>
        <authorList>
            <person name="Jeong H."/>
            <person name="Hong C.E."/>
            <person name="Jo S.H."/>
            <person name="Park J.M."/>
        </authorList>
    </citation>
    <scope>NUCLEOTIDE SEQUENCE [LARGE SCALE GENOMIC DNA]</scope>
    <source>
        <strain evidence="9 10">KB5</strain>
    </source>
</reference>
<dbReference type="InterPro" id="IPR004090">
    <property type="entry name" value="Chemotax_Me-accpt_rcpt"/>
</dbReference>
<dbReference type="InterPro" id="IPR004089">
    <property type="entry name" value="MCPsignal_dom"/>
</dbReference>
<dbReference type="InterPro" id="IPR047347">
    <property type="entry name" value="YvaQ-like_sensor"/>
</dbReference>
<feature type="region of interest" description="Disordered" evidence="5">
    <location>
        <begin position="275"/>
        <end position="298"/>
    </location>
</feature>
<dbReference type="Pfam" id="PF12729">
    <property type="entry name" value="4HB_MCP_1"/>
    <property type="match status" value="1"/>
</dbReference>
<dbReference type="PANTHER" id="PTHR43531">
    <property type="entry name" value="PROTEIN ICFG"/>
    <property type="match status" value="1"/>
</dbReference>
<accession>A0AA91DK31</accession>
<dbReference type="GO" id="GO:0006935">
    <property type="term" value="P:chemotaxis"/>
    <property type="evidence" value="ECO:0007669"/>
    <property type="project" value="InterPro"/>
</dbReference>
<keyword evidence="6" id="KW-0812">Transmembrane</keyword>
<dbReference type="CDD" id="cd06225">
    <property type="entry name" value="HAMP"/>
    <property type="match status" value="1"/>
</dbReference>
<dbReference type="GO" id="GO:0005886">
    <property type="term" value="C:plasma membrane"/>
    <property type="evidence" value="ECO:0007669"/>
    <property type="project" value="TreeGrafter"/>
</dbReference>
<dbReference type="Pfam" id="PF00015">
    <property type="entry name" value="MCPsignal"/>
    <property type="match status" value="1"/>
</dbReference>
<evidence type="ECO:0000256" key="2">
    <source>
        <dbReference type="ARBA" id="ARBA00029447"/>
    </source>
</evidence>
<evidence type="ECO:0000259" key="8">
    <source>
        <dbReference type="PROSITE" id="PS50885"/>
    </source>
</evidence>
<keyword evidence="3" id="KW-0807">Transducer</keyword>
<evidence type="ECO:0000256" key="4">
    <source>
        <dbReference type="SAM" id="Coils"/>
    </source>
</evidence>
<dbReference type="Proteomes" id="UP000077852">
    <property type="component" value="Unassembled WGS sequence"/>
</dbReference>
<evidence type="ECO:0000313" key="9">
    <source>
        <dbReference type="EMBL" id="OAK60250.1"/>
    </source>
</evidence>
<dbReference type="PANTHER" id="PTHR43531:SF14">
    <property type="entry name" value="METHYL-ACCEPTING CHEMOTAXIS PROTEIN I-RELATED"/>
    <property type="match status" value="1"/>
</dbReference>
<feature type="compositionally biased region" description="Polar residues" evidence="5">
    <location>
        <begin position="275"/>
        <end position="284"/>
    </location>
</feature>
<dbReference type="Pfam" id="PF00672">
    <property type="entry name" value="HAMP"/>
    <property type="match status" value="1"/>
</dbReference>
<dbReference type="EMBL" id="LVHG01000063">
    <property type="protein sequence ID" value="OAK60250.1"/>
    <property type="molecule type" value="Genomic_DNA"/>
</dbReference>
<keyword evidence="1" id="KW-0488">Methylation</keyword>
<dbReference type="GO" id="GO:0004888">
    <property type="term" value="F:transmembrane signaling receptor activity"/>
    <property type="evidence" value="ECO:0007669"/>
    <property type="project" value="InterPro"/>
</dbReference>
<dbReference type="Gene3D" id="1.10.287.950">
    <property type="entry name" value="Methyl-accepting chemotaxis protein"/>
    <property type="match status" value="1"/>
</dbReference>
<evidence type="ECO:0000313" key="10">
    <source>
        <dbReference type="Proteomes" id="UP000077852"/>
    </source>
</evidence>
<dbReference type="CDD" id="cd11386">
    <property type="entry name" value="MCP_signal"/>
    <property type="match status" value="1"/>
</dbReference>
<comment type="similarity">
    <text evidence="2">Belongs to the methyl-accepting chemotaxis (MCP) protein family.</text>
</comment>
<evidence type="ECO:0000256" key="3">
    <source>
        <dbReference type="PROSITE-ProRule" id="PRU00284"/>
    </source>
</evidence>
<evidence type="ECO:0000256" key="5">
    <source>
        <dbReference type="SAM" id="MobiDB-lite"/>
    </source>
</evidence>
<keyword evidence="6" id="KW-1133">Transmembrane helix</keyword>
<protein>
    <submittedName>
        <fullName evidence="9">Chemotaxis protein</fullName>
    </submittedName>
</protein>
<gene>
    <name evidence="9" type="ORF">A3K87_24380</name>
</gene>
<organism evidence="9 10">
    <name type="scientific">Variovorax paradoxus</name>
    <dbReference type="NCBI Taxonomy" id="34073"/>
    <lineage>
        <taxon>Bacteria</taxon>
        <taxon>Pseudomonadati</taxon>
        <taxon>Pseudomonadota</taxon>
        <taxon>Betaproteobacteria</taxon>
        <taxon>Burkholderiales</taxon>
        <taxon>Comamonadaceae</taxon>
        <taxon>Variovorax</taxon>
    </lineage>
</organism>
<comment type="caution">
    <text evidence="9">The sequence shown here is derived from an EMBL/GenBank/DDBJ whole genome shotgun (WGS) entry which is preliminary data.</text>
</comment>
<evidence type="ECO:0000259" key="7">
    <source>
        <dbReference type="PROSITE" id="PS50111"/>
    </source>
</evidence>
<dbReference type="Gene3D" id="6.10.340.10">
    <property type="match status" value="1"/>
</dbReference>
<name>A0AA91DK31_VARPD</name>
<dbReference type="SUPFAM" id="SSF58104">
    <property type="entry name" value="Methyl-accepting chemotaxis protein (MCP) signaling domain"/>
    <property type="match status" value="1"/>
</dbReference>
<keyword evidence="4" id="KW-0175">Coiled coil</keyword>
<dbReference type="InterPro" id="IPR051310">
    <property type="entry name" value="MCP_chemotaxis"/>
</dbReference>
<feature type="coiled-coil region" evidence="4">
    <location>
        <begin position="467"/>
        <end position="505"/>
    </location>
</feature>
<feature type="domain" description="Methyl-accepting transducer" evidence="7">
    <location>
        <begin position="267"/>
        <end position="496"/>
    </location>
</feature>
<dbReference type="InterPro" id="IPR024478">
    <property type="entry name" value="HlyB_4HB_MCP"/>
</dbReference>
<dbReference type="PROSITE" id="PS50885">
    <property type="entry name" value="HAMP"/>
    <property type="match status" value="1"/>
</dbReference>
<dbReference type="PROSITE" id="PS50111">
    <property type="entry name" value="CHEMOTAXIS_TRANSDUC_2"/>
    <property type="match status" value="1"/>
</dbReference>
<dbReference type="InterPro" id="IPR003660">
    <property type="entry name" value="HAMP_dom"/>
</dbReference>
<dbReference type="AlphaFoldDB" id="A0AA91DK31"/>
<feature type="domain" description="HAMP" evidence="8">
    <location>
        <begin position="210"/>
        <end position="262"/>
    </location>
</feature>
<dbReference type="RefSeq" id="WP_081269904.1">
    <property type="nucleotide sequence ID" value="NZ_LVHG01000063.1"/>
</dbReference>
<sequence>MKNLKISVRLSLVFGLLLLLLAAVAFVGINRLHYLDATTTRITSSISPQIEAAREMSYQAADVTRMTRNMILVKDEAVRATNRQTLEQSRAETDRQMAMLDKLVDNDRSRELLAALKTRLADYRSFTNAVADLAMANRPEEATQMLFGERNKTQAAYLAALREMVEFTSEQMNQASAAANDAAETAVDIMVAASVLAAILGIVSAWLITRSITRPLNRAVSVADRVAQGDLGEAIEVQSTDETGRMLTALQRMQESLARTVGLVRGNAEGVASASAQISQGNEDLSSRTEEQASSLEQTAASMEELTSTVKQNADNARQANQLAVSASEVALKGGDVVGKVVETMASIDASSRKIVEIIGVIDGIAFQTNILALNAAVEAARAGEQGRGFAVVAGEVRNLAQRSAAAAREIKDLIGDSVSKVDAGTALVGEAGRTMDEIVGSVRRVTDIMGEITAASQEQTSGIEQINQAISQMDQVTQQNAALVEEASAAAASLRDQAGNLLQAVSVFKLDDRHQGAVWAAPAIKPKAGKTNTPAPVPVRARVAAVAAAPKLAMAEGEWERF</sequence>